<organism evidence="2 3">
    <name type="scientific">Oidiodendron maius (strain Zn)</name>
    <dbReference type="NCBI Taxonomy" id="913774"/>
    <lineage>
        <taxon>Eukaryota</taxon>
        <taxon>Fungi</taxon>
        <taxon>Dikarya</taxon>
        <taxon>Ascomycota</taxon>
        <taxon>Pezizomycotina</taxon>
        <taxon>Leotiomycetes</taxon>
        <taxon>Leotiomycetes incertae sedis</taxon>
        <taxon>Myxotrichaceae</taxon>
        <taxon>Oidiodendron</taxon>
    </lineage>
</organism>
<proteinExistence type="predicted"/>
<feature type="region of interest" description="Disordered" evidence="1">
    <location>
        <begin position="572"/>
        <end position="591"/>
    </location>
</feature>
<dbReference type="GO" id="GO:0001181">
    <property type="term" value="F:RNA polymerase I general transcription initiation factor activity"/>
    <property type="evidence" value="ECO:0007669"/>
    <property type="project" value="TreeGrafter"/>
</dbReference>
<dbReference type="InterPro" id="IPR001005">
    <property type="entry name" value="SANT/Myb"/>
</dbReference>
<feature type="compositionally biased region" description="Acidic residues" evidence="1">
    <location>
        <begin position="1"/>
        <end position="11"/>
    </location>
</feature>
<dbReference type="InterPro" id="IPR039601">
    <property type="entry name" value="Rrn5"/>
</dbReference>
<dbReference type="SUPFAM" id="SSF46689">
    <property type="entry name" value="Homeodomain-like"/>
    <property type="match status" value="1"/>
</dbReference>
<protein>
    <recommendedName>
        <fullName evidence="4">Myb-like domain-containing protein</fullName>
    </recommendedName>
</protein>
<feature type="compositionally biased region" description="Acidic residues" evidence="1">
    <location>
        <begin position="493"/>
        <end position="517"/>
    </location>
</feature>
<dbReference type="STRING" id="913774.A0A0C3DB03"/>
<feature type="compositionally biased region" description="Basic residues" evidence="1">
    <location>
        <begin position="450"/>
        <end position="461"/>
    </location>
</feature>
<evidence type="ECO:0000256" key="1">
    <source>
        <dbReference type="SAM" id="MobiDB-lite"/>
    </source>
</evidence>
<dbReference type="AlphaFoldDB" id="A0A0C3DB03"/>
<feature type="compositionally biased region" description="Basic and acidic residues" evidence="1">
    <location>
        <begin position="639"/>
        <end position="655"/>
    </location>
</feature>
<evidence type="ECO:0000313" key="2">
    <source>
        <dbReference type="EMBL" id="KIN08529.1"/>
    </source>
</evidence>
<dbReference type="GO" id="GO:0042790">
    <property type="term" value="P:nucleolar large rRNA transcription by RNA polymerase I"/>
    <property type="evidence" value="ECO:0007669"/>
    <property type="project" value="InterPro"/>
</dbReference>
<reference evidence="3" key="2">
    <citation type="submission" date="2015-01" db="EMBL/GenBank/DDBJ databases">
        <title>Evolutionary Origins and Diversification of the Mycorrhizal Mutualists.</title>
        <authorList>
            <consortium name="DOE Joint Genome Institute"/>
            <consortium name="Mycorrhizal Genomics Consortium"/>
            <person name="Kohler A."/>
            <person name="Kuo A."/>
            <person name="Nagy L.G."/>
            <person name="Floudas D."/>
            <person name="Copeland A."/>
            <person name="Barry K.W."/>
            <person name="Cichocki N."/>
            <person name="Veneault-Fourrey C."/>
            <person name="LaButti K."/>
            <person name="Lindquist E.A."/>
            <person name="Lipzen A."/>
            <person name="Lundell T."/>
            <person name="Morin E."/>
            <person name="Murat C."/>
            <person name="Riley R."/>
            <person name="Ohm R."/>
            <person name="Sun H."/>
            <person name="Tunlid A."/>
            <person name="Henrissat B."/>
            <person name="Grigoriev I.V."/>
            <person name="Hibbett D.S."/>
            <person name="Martin F."/>
        </authorList>
    </citation>
    <scope>NUCLEOTIDE SEQUENCE [LARGE SCALE GENOMIC DNA]</scope>
    <source>
        <strain evidence="3">Zn</strain>
    </source>
</reference>
<dbReference type="InterPro" id="IPR009057">
    <property type="entry name" value="Homeodomain-like_sf"/>
</dbReference>
<evidence type="ECO:0000313" key="3">
    <source>
        <dbReference type="Proteomes" id="UP000054321"/>
    </source>
</evidence>
<dbReference type="OrthoDB" id="2240312at2759"/>
<name>A0A0C3DB03_OIDMZ</name>
<gene>
    <name evidence="2" type="ORF">OIDMADRAFT_48386</name>
</gene>
<feature type="region of interest" description="Disordered" evidence="1">
    <location>
        <begin position="617"/>
        <end position="740"/>
    </location>
</feature>
<feature type="compositionally biased region" description="Polar residues" evidence="1">
    <location>
        <begin position="465"/>
        <end position="474"/>
    </location>
</feature>
<feature type="compositionally biased region" description="Polar residues" evidence="1">
    <location>
        <begin position="76"/>
        <end position="98"/>
    </location>
</feature>
<dbReference type="GO" id="GO:0006361">
    <property type="term" value="P:transcription initiation at RNA polymerase I promoter"/>
    <property type="evidence" value="ECO:0007669"/>
    <property type="project" value="TreeGrafter"/>
</dbReference>
<keyword evidence="3" id="KW-1185">Reference proteome</keyword>
<reference evidence="2 3" key="1">
    <citation type="submission" date="2014-04" db="EMBL/GenBank/DDBJ databases">
        <authorList>
            <consortium name="DOE Joint Genome Institute"/>
            <person name="Kuo A."/>
            <person name="Martino E."/>
            <person name="Perotto S."/>
            <person name="Kohler A."/>
            <person name="Nagy L.G."/>
            <person name="Floudas D."/>
            <person name="Copeland A."/>
            <person name="Barry K.W."/>
            <person name="Cichocki N."/>
            <person name="Veneault-Fourrey C."/>
            <person name="LaButti K."/>
            <person name="Lindquist E.A."/>
            <person name="Lipzen A."/>
            <person name="Lundell T."/>
            <person name="Morin E."/>
            <person name="Murat C."/>
            <person name="Sun H."/>
            <person name="Tunlid A."/>
            <person name="Henrissat B."/>
            <person name="Grigoriev I.V."/>
            <person name="Hibbett D.S."/>
            <person name="Martin F."/>
            <person name="Nordberg H.P."/>
            <person name="Cantor M.N."/>
            <person name="Hua S.X."/>
        </authorList>
    </citation>
    <scope>NUCLEOTIDE SEQUENCE [LARGE SCALE GENOMIC DNA]</scope>
    <source>
        <strain evidence="2 3">Zn</strain>
    </source>
</reference>
<dbReference type="EMBL" id="KN832870">
    <property type="protein sequence ID" value="KIN08529.1"/>
    <property type="molecule type" value="Genomic_DNA"/>
</dbReference>
<dbReference type="GO" id="GO:0000182">
    <property type="term" value="F:rDNA binding"/>
    <property type="evidence" value="ECO:0007669"/>
    <property type="project" value="TreeGrafter"/>
</dbReference>
<dbReference type="GO" id="GO:0000500">
    <property type="term" value="C:RNA polymerase I upstream activating factor complex"/>
    <property type="evidence" value="ECO:0007669"/>
    <property type="project" value="InterPro"/>
</dbReference>
<feature type="compositionally biased region" description="Polar residues" evidence="1">
    <location>
        <begin position="661"/>
        <end position="671"/>
    </location>
</feature>
<dbReference type="HOGENOM" id="CLU_012849_2_0_1"/>
<feature type="compositionally biased region" description="Basic and acidic residues" evidence="1">
    <location>
        <begin position="578"/>
        <end position="590"/>
    </location>
</feature>
<feature type="compositionally biased region" description="Basic residues" evidence="1">
    <location>
        <begin position="626"/>
        <end position="638"/>
    </location>
</feature>
<dbReference type="PANTHER" id="PTHR28079:SF1">
    <property type="entry name" value="RNA POLYMERASE I-SPECIFIC TRANSCRIPTION INITIATION FACTOR RRN5"/>
    <property type="match status" value="1"/>
</dbReference>
<dbReference type="InParanoid" id="A0A0C3DB03"/>
<feature type="region of interest" description="Disordered" evidence="1">
    <location>
        <begin position="1"/>
        <end position="135"/>
    </location>
</feature>
<feature type="region of interest" description="Disordered" evidence="1">
    <location>
        <begin position="450"/>
        <end position="546"/>
    </location>
</feature>
<dbReference type="PANTHER" id="PTHR28079">
    <property type="entry name" value="RNA POLYMERASE I-SPECIFIC TRANSCRIPTION INITIATION FACTOR RRN5"/>
    <property type="match status" value="1"/>
</dbReference>
<dbReference type="Proteomes" id="UP000054321">
    <property type="component" value="Unassembled WGS sequence"/>
</dbReference>
<accession>A0A0C3DB03</accession>
<evidence type="ECO:0008006" key="4">
    <source>
        <dbReference type="Google" id="ProtNLM"/>
    </source>
</evidence>
<sequence>MEDTEDLDDIELYIPHTEEESGSAYEEPLSNADPNSSQDELPGVSRASGTTTRRERGRGQSKKANGRSDDHGDSPHGQSPDPQSEEGTLHETLQTTATVKEAQWPAGIKLPTRPSASSLSKRKAERPSGATRTKRLKGVYNNDYRELLNTAIHEAACGDILDEYSPLLGSQIGSSIWTPDEKDSFFKSLSRLGRHNSRGIALRIGSKSELEVQEYLQLLRQGMIDRWDLRQQPFDLTDFQAAFEISEECDNMLEKAGDGLAARQEHIEEEKERAKWGDIWLLTKDVCASIEQQRREQGERSIEESLPAANLFDLKTWLELPQTIFMNNGEPREGGNWEAFAEQDEAPAIRATAFEDFHALAVSITRRLISTVLFCTMSRRRAMHSIAIKRAEVTEDDVEAAVRILGLKNNSFEFWVEIARRNSLNVFDFDEHSGHDIDLTYDEVEAALRQTRRRSRSRSRSISRQPSFIKSAHSSVGAEIDQDVPTDSIAESLETDDESQYDPESDLLSDSSLDDGEIAGLSDGQVSSRSLQLKESRERKSKMKRAQDAYIETYDNAASQAEENQLWKLVGPSSPVEIKPEPLEVPDKPKMNMKVPTEVDWKDKTEYWSPWETLQSPVPEENFTKNRMRVAQKTRRRIREGIPARDTSSEEREASTDESNDPTTRSLNNQEEGVKTQDEPADVQMADEGSAGLYSVSESERESFPSPWHMSDDVISQHSQLAHRAQLSDEEIAARGNYDD</sequence>
<dbReference type="CDD" id="cd00167">
    <property type="entry name" value="SANT"/>
    <property type="match status" value="1"/>
</dbReference>